<dbReference type="Pfam" id="PF07155">
    <property type="entry name" value="ECF-ribofla_trS"/>
    <property type="match status" value="1"/>
</dbReference>
<dbReference type="GO" id="GO:0016020">
    <property type="term" value="C:membrane"/>
    <property type="evidence" value="ECO:0007669"/>
    <property type="project" value="InterPro"/>
</dbReference>
<feature type="transmembrane region" description="Helical" evidence="3">
    <location>
        <begin position="50"/>
        <end position="75"/>
    </location>
</feature>
<reference evidence="4" key="1">
    <citation type="submission" date="2020-10" db="EMBL/GenBank/DDBJ databases">
        <authorList>
            <person name="Gilroy R."/>
        </authorList>
    </citation>
    <scope>NUCLEOTIDE SEQUENCE</scope>
    <source>
        <strain evidence="4">ChiBcec7-5410</strain>
    </source>
</reference>
<dbReference type="PANTHER" id="PTHR37815">
    <property type="entry name" value="UPF0397 PROTEIN BC_2624-RELATED"/>
    <property type="match status" value="1"/>
</dbReference>
<dbReference type="EMBL" id="DVLW01000217">
    <property type="protein sequence ID" value="HIT95103.1"/>
    <property type="molecule type" value="Genomic_DNA"/>
</dbReference>
<name>A0A9D1H7H9_9FIRM</name>
<sequence>MQANHVVKRKITTYDIVVTALFAAMCYVATNFRIEIPTPLGKTMIHCGNVFCLLSAMLMGGLRGGIASATGLGLFDLLGGWASSAPSTIVMRFVMGLVGGSVSSVGHKNGKRTLWLVLGAISGMATYVVLYLGYSFLKGIVLGNAVGTVLVDVAAKASTSIPSGCVSIVVAVVLYPFFYKALSAAGYFRKTA</sequence>
<dbReference type="Gene3D" id="1.10.1760.20">
    <property type="match status" value="1"/>
</dbReference>
<evidence type="ECO:0000256" key="1">
    <source>
        <dbReference type="ARBA" id="ARBA00022692"/>
    </source>
</evidence>
<keyword evidence="3" id="KW-0472">Membrane</keyword>
<dbReference type="PANTHER" id="PTHR37815:SF3">
    <property type="entry name" value="UPF0397 PROTEIN SPR0429"/>
    <property type="match status" value="1"/>
</dbReference>
<feature type="transmembrane region" description="Helical" evidence="3">
    <location>
        <begin position="114"/>
        <end position="137"/>
    </location>
</feature>
<comment type="caution">
    <text evidence="4">The sequence shown here is derived from an EMBL/GenBank/DDBJ whole genome shotgun (WGS) entry which is preliminary data.</text>
</comment>
<accession>A0A9D1H7H9</accession>
<feature type="transmembrane region" description="Helical" evidence="3">
    <location>
        <begin position="81"/>
        <end position="102"/>
    </location>
</feature>
<feature type="transmembrane region" description="Helical" evidence="3">
    <location>
        <begin position="12"/>
        <end position="30"/>
    </location>
</feature>
<organism evidence="4 5">
    <name type="scientific">Candidatus Faecivivens stercoripullorum</name>
    <dbReference type="NCBI Taxonomy" id="2840805"/>
    <lineage>
        <taxon>Bacteria</taxon>
        <taxon>Bacillati</taxon>
        <taxon>Bacillota</taxon>
        <taxon>Clostridia</taxon>
        <taxon>Eubacteriales</taxon>
        <taxon>Oscillospiraceae</taxon>
        <taxon>Oscillospiraceae incertae sedis</taxon>
        <taxon>Candidatus Faecivivens</taxon>
    </lineage>
</organism>
<evidence type="ECO:0000256" key="3">
    <source>
        <dbReference type="SAM" id="Phobius"/>
    </source>
</evidence>
<keyword evidence="1 3" id="KW-0812">Transmembrane</keyword>
<reference evidence="4" key="2">
    <citation type="journal article" date="2021" name="PeerJ">
        <title>Extensive microbial diversity within the chicken gut microbiome revealed by metagenomics and culture.</title>
        <authorList>
            <person name="Gilroy R."/>
            <person name="Ravi A."/>
            <person name="Getino M."/>
            <person name="Pursley I."/>
            <person name="Horton D.L."/>
            <person name="Alikhan N.F."/>
            <person name="Baker D."/>
            <person name="Gharbi K."/>
            <person name="Hall N."/>
            <person name="Watson M."/>
            <person name="Adriaenssens E.M."/>
            <person name="Foster-Nyarko E."/>
            <person name="Jarju S."/>
            <person name="Secka A."/>
            <person name="Antonio M."/>
            <person name="Oren A."/>
            <person name="Chaudhuri R.R."/>
            <person name="La Ragione R."/>
            <person name="Hildebrand F."/>
            <person name="Pallen M.J."/>
        </authorList>
    </citation>
    <scope>NUCLEOTIDE SEQUENCE</scope>
    <source>
        <strain evidence="4">ChiBcec7-5410</strain>
    </source>
</reference>
<evidence type="ECO:0000313" key="5">
    <source>
        <dbReference type="Proteomes" id="UP000824160"/>
    </source>
</evidence>
<gene>
    <name evidence="4" type="ORF">IAC43_07940</name>
</gene>
<dbReference type="AlphaFoldDB" id="A0A9D1H7H9"/>
<proteinExistence type="predicted"/>
<protein>
    <submittedName>
        <fullName evidence="4">ECF transporter S component</fullName>
    </submittedName>
</protein>
<dbReference type="InterPro" id="IPR009825">
    <property type="entry name" value="ECF_substrate-spec-like"/>
</dbReference>
<evidence type="ECO:0000256" key="2">
    <source>
        <dbReference type="ARBA" id="ARBA00022989"/>
    </source>
</evidence>
<dbReference type="Proteomes" id="UP000824160">
    <property type="component" value="Unassembled WGS sequence"/>
</dbReference>
<keyword evidence="2 3" id="KW-1133">Transmembrane helix</keyword>
<feature type="transmembrane region" description="Helical" evidence="3">
    <location>
        <begin position="157"/>
        <end position="179"/>
    </location>
</feature>
<evidence type="ECO:0000313" key="4">
    <source>
        <dbReference type="EMBL" id="HIT95103.1"/>
    </source>
</evidence>